<protein>
    <submittedName>
        <fullName evidence="1">Uncharacterized protein</fullName>
    </submittedName>
</protein>
<sequence length="180" mass="20985">MIGAPCTYVQRHYGVPACIGRRVIAYGKPGTITSDFGHYVGIVLDDSSKRKPGRYHPTDGIVYGDMADKLPKHPRQTNYDKFCDEDCGYSFEEWLNINKPQYQERACIERMGVEYRMVRYYRGSFYSRYPHRKIHHWQLQEDVEVHGEWVATKPEAKASYKVALYKYLAKERANAKAGIY</sequence>
<organism evidence="1">
    <name type="scientific">Pseudomonas phage Touem01</name>
    <dbReference type="NCBI Taxonomy" id="3138548"/>
    <lineage>
        <taxon>Viruses</taxon>
    </lineage>
</organism>
<proteinExistence type="predicted"/>
<gene>
    <name evidence="1" type="ORF">Touem01_00111</name>
</gene>
<reference evidence="1" key="1">
    <citation type="journal article" date="2024" name="J. Gen. Virol.">
        <title>Novel phages of Pseudomonas syringae unveil numerous potential auxiliary metabolic genes.</title>
        <authorList>
            <person name="Feltin C."/>
            <person name="Garneau J.R."/>
            <person name="Morris C.E."/>
            <person name="Berard A."/>
            <person name="Torres-Barcelo C."/>
        </authorList>
    </citation>
    <scope>NUCLEOTIDE SEQUENCE</scope>
</reference>
<name>A0AAU6W1S0_9VIRU</name>
<evidence type="ECO:0000313" key="1">
    <source>
        <dbReference type="EMBL" id="XAI70640.1"/>
    </source>
</evidence>
<dbReference type="EMBL" id="PP179325">
    <property type="protein sequence ID" value="XAI70640.1"/>
    <property type="molecule type" value="Genomic_DNA"/>
</dbReference>
<accession>A0AAU6W1S0</accession>